<dbReference type="EMBL" id="HACG01050655">
    <property type="protein sequence ID" value="CEK97520.1"/>
    <property type="molecule type" value="Transcribed_RNA"/>
</dbReference>
<feature type="region of interest" description="Disordered" evidence="1">
    <location>
        <begin position="1"/>
        <end position="30"/>
    </location>
</feature>
<organism evidence="2">
    <name type="scientific">Arion vulgaris</name>
    <dbReference type="NCBI Taxonomy" id="1028688"/>
    <lineage>
        <taxon>Eukaryota</taxon>
        <taxon>Metazoa</taxon>
        <taxon>Spiralia</taxon>
        <taxon>Lophotrochozoa</taxon>
        <taxon>Mollusca</taxon>
        <taxon>Gastropoda</taxon>
        <taxon>Heterobranchia</taxon>
        <taxon>Euthyneura</taxon>
        <taxon>Panpulmonata</taxon>
        <taxon>Eupulmonata</taxon>
        <taxon>Stylommatophora</taxon>
        <taxon>Helicina</taxon>
        <taxon>Arionoidea</taxon>
        <taxon>Arionidae</taxon>
        <taxon>Arion</taxon>
    </lineage>
</organism>
<sequence>GHAKTETLTEICMTNRPRNKESESPQNIDDTFKYPEVHSVSLSQHSFKDTSQTFIDDNLQETSKTVSDIGS</sequence>
<dbReference type="AlphaFoldDB" id="A0A0B7BZD7"/>
<gene>
    <name evidence="2" type="primary">ORF216023</name>
</gene>
<name>A0A0B7BZD7_9EUPU</name>
<proteinExistence type="predicted"/>
<evidence type="ECO:0000256" key="1">
    <source>
        <dbReference type="SAM" id="MobiDB-lite"/>
    </source>
</evidence>
<feature type="non-terminal residue" evidence="2">
    <location>
        <position position="71"/>
    </location>
</feature>
<protein>
    <submittedName>
        <fullName evidence="2">Uncharacterized protein</fullName>
    </submittedName>
</protein>
<evidence type="ECO:0000313" key="2">
    <source>
        <dbReference type="EMBL" id="CEK97520.1"/>
    </source>
</evidence>
<reference evidence="2" key="1">
    <citation type="submission" date="2014-12" db="EMBL/GenBank/DDBJ databases">
        <title>Insight into the proteome of Arion vulgaris.</title>
        <authorList>
            <person name="Aradska J."/>
            <person name="Bulat T."/>
            <person name="Smidak R."/>
            <person name="Sarate P."/>
            <person name="Gangsoo J."/>
            <person name="Sialana F."/>
            <person name="Bilban M."/>
            <person name="Lubec G."/>
        </authorList>
    </citation>
    <scope>NUCLEOTIDE SEQUENCE</scope>
    <source>
        <tissue evidence="2">Skin</tissue>
    </source>
</reference>
<accession>A0A0B7BZD7</accession>
<feature type="non-terminal residue" evidence="2">
    <location>
        <position position="1"/>
    </location>
</feature>